<accession>A0AAU7V5T8</accession>
<proteinExistence type="predicted"/>
<reference evidence="2" key="1">
    <citation type="submission" date="2023-11" db="EMBL/GenBank/DDBJ databases">
        <title>Scrofimicrobium hongkongense sp. nov., isolated from a patient with peritonitis.</title>
        <authorList>
            <person name="Lao H.Y."/>
            <person name="Wong A.Y.P."/>
            <person name="Ng T.L."/>
            <person name="Wong R.Y.L."/>
            <person name="Yau M.C.Y."/>
            <person name="Lam J.Y.W."/>
            <person name="Siu G.K.H."/>
        </authorList>
    </citation>
    <scope>NUCLEOTIDE SEQUENCE</scope>
    <source>
        <strain evidence="2">R131</strain>
    </source>
</reference>
<protein>
    <submittedName>
        <fullName evidence="2">Uncharacterized protein</fullName>
    </submittedName>
</protein>
<evidence type="ECO:0000313" key="2">
    <source>
        <dbReference type="EMBL" id="XBW07450.1"/>
    </source>
</evidence>
<name>A0AAU7V5T8_9ACTO</name>
<feature type="compositionally biased region" description="Polar residues" evidence="1">
    <location>
        <begin position="1"/>
        <end position="11"/>
    </location>
</feature>
<evidence type="ECO:0000256" key="1">
    <source>
        <dbReference type="SAM" id="MobiDB-lite"/>
    </source>
</evidence>
<feature type="region of interest" description="Disordered" evidence="1">
    <location>
        <begin position="37"/>
        <end position="77"/>
    </location>
</feature>
<dbReference type="AlphaFoldDB" id="A0AAU7V5T8"/>
<dbReference type="RefSeq" id="WP_350257656.1">
    <property type="nucleotide sequence ID" value="NZ_CP138335.1"/>
</dbReference>
<feature type="compositionally biased region" description="Polar residues" evidence="1">
    <location>
        <begin position="68"/>
        <end position="77"/>
    </location>
</feature>
<organism evidence="2">
    <name type="scientific">Scrofimicrobium appendicitidis</name>
    <dbReference type="NCBI Taxonomy" id="3079930"/>
    <lineage>
        <taxon>Bacteria</taxon>
        <taxon>Bacillati</taxon>
        <taxon>Actinomycetota</taxon>
        <taxon>Actinomycetes</taxon>
        <taxon>Actinomycetales</taxon>
        <taxon>Actinomycetaceae</taxon>
        <taxon>Scrofimicrobium</taxon>
    </lineage>
</organism>
<sequence length="77" mass="8358">MLGNLGASTPEPTRLSPGLTFTNRGFRLRITDLFPSPITSVPNRTRGHWPLGPKGLRLETPGELLHATNHSGTIDLT</sequence>
<feature type="region of interest" description="Disordered" evidence="1">
    <location>
        <begin position="1"/>
        <end position="20"/>
    </location>
</feature>
<gene>
    <name evidence="2" type="ORF">SAC06_07310</name>
</gene>
<dbReference type="EMBL" id="CP138335">
    <property type="protein sequence ID" value="XBW07450.1"/>
    <property type="molecule type" value="Genomic_DNA"/>
</dbReference>
<dbReference type="KEGG" id="sapp:SAC06_07310"/>